<dbReference type="Gene3D" id="1.10.1200.10">
    <property type="entry name" value="ACP-like"/>
    <property type="match status" value="1"/>
</dbReference>
<protein>
    <recommendedName>
        <fullName evidence="4">Carrier domain-containing protein</fullName>
    </recommendedName>
</protein>
<dbReference type="GO" id="GO:0043041">
    <property type="term" value="P:amino acid activation for nonribosomal peptide biosynthetic process"/>
    <property type="evidence" value="ECO:0007669"/>
    <property type="project" value="TreeGrafter"/>
</dbReference>
<evidence type="ECO:0000256" key="3">
    <source>
        <dbReference type="ARBA" id="ARBA00022598"/>
    </source>
</evidence>
<evidence type="ECO:0000256" key="2">
    <source>
        <dbReference type="ARBA" id="ARBA00022553"/>
    </source>
</evidence>
<feature type="non-terminal residue" evidence="5">
    <location>
        <position position="569"/>
    </location>
</feature>
<dbReference type="Pfam" id="PF00668">
    <property type="entry name" value="Condensation"/>
    <property type="match status" value="1"/>
</dbReference>
<keyword evidence="1" id="KW-0596">Phosphopantetheine</keyword>
<keyword evidence="3" id="KW-0436">Ligase</keyword>
<dbReference type="GO" id="GO:0009366">
    <property type="term" value="C:enterobactin synthetase complex"/>
    <property type="evidence" value="ECO:0007669"/>
    <property type="project" value="TreeGrafter"/>
</dbReference>
<dbReference type="InterPro" id="IPR036736">
    <property type="entry name" value="ACP-like_sf"/>
</dbReference>
<dbReference type="GO" id="GO:0009239">
    <property type="term" value="P:enterobactin biosynthetic process"/>
    <property type="evidence" value="ECO:0007669"/>
    <property type="project" value="TreeGrafter"/>
</dbReference>
<dbReference type="GO" id="GO:0005829">
    <property type="term" value="C:cytosol"/>
    <property type="evidence" value="ECO:0007669"/>
    <property type="project" value="TreeGrafter"/>
</dbReference>
<evidence type="ECO:0000313" key="6">
    <source>
        <dbReference type="Proteomes" id="UP000749646"/>
    </source>
</evidence>
<dbReference type="Proteomes" id="UP000749646">
    <property type="component" value="Unassembled WGS sequence"/>
</dbReference>
<name>A0A9P6MEC8_9FUNG</name>
<evidence type="ECO:0000259" key="4">
    <source>
        <dbReference type="PROSITE" id="PS50075"/>
    </source>
</evidence>
<dbReference type="InterPro" id="IPR023213">
    <property type="entry name" value="CAT-like_dom_sf"/>
</dbReference>
<evidence type="ECO:0000256" key="1">
    <source>
        <dbReference type="ARBA" id="ARBA00022450"/>
    </source>
</evidence>
<dbReference type="InterPro" id="IPR009081">
    <property type="entry name" value="PP-bd_ACP"/>
</dbReference>
<sequence length="569" mass="63891">QLAVALRSHLVQCLPEYMVPSAFVRMDAFPLNANGKLDRRALPAPDGGALAREAYEEPQGEIEQALASIWSELLNLDRLSRYDNFFTLGGHSLLAVRMMNRVIALGVNLPLGILFNAPRLVDFAQECEKNLEQESISLPDIDRIPRDDLMPLSFAQQRLWFLSQFDGVNHAYHIPLAIRLRGSLSQNALQGAFDGLSDRHESLRSVFVNVDGQPHVRILPAEGMVVSQIDLRHAPDIDGELASLASREANTPFDLTRGPLIRVTVAQVADNEHVLFITQHHIVSDGWSMPVMVRELSHLYTAHCRGESNTLLPLAIQYPDYAAWQRRYFTGDWLQEQAEYWRSTLTGAPVLIDLPTDHPRPPQQSFSGSRIPIELDAELTTGLKRLSQKHGVTLFMVMVAAWSAVLSQLSGQDDIVIGTPSANRGRHEIEDLIGFFVNTLALRIDLSGAPTTRNLLERVRNCTLGAQSHQDLPFEQVVEIVQPPRKTNHTPLFQVMLAWQNNETRMWNLQDLQVTNYGISYDVAKFDLDLGLGEANGRVVGSLRYSTSLFNRDTMERHIGYLESMLRAM</sequence>
<dbReference type="AlphaFoldDB" id="A0A9P6MEC8"/>
<dbReference type="InterPro" id="IPR001242">
    <property type="entry name" value="Condensation_dom"/>
</dbReference>
<dbReference type="FunFam" id="3.30.559.10:FF:000012">
    <property type="entry name" value="Non-ribosomal peptide synthetase"/>
    <property type="match status" value="1"/>
</dbReference>
<dbReference type="InterPro" id="IPR045851">
    <property type="entry name" value="AMP-bd_C_sf"/>
</dbReference>
<dbReference type="Gene3D" id="3.30.559.30">
    <property type="entry name" value="Nonribosomal peptide synthetase, condensation domain"/>
    <property type="match status" value="1"/>
</dbReference>
<organism evidence="5 6">
    <name type="scientific">Modicella reniformis</name>
    <dbReference type="NCBI Taxonomy" id="1440133"/>
    <lineage>
        <taxon>Eukaryota</taxon>
        <taxon>Fungi</taxon>
        <taxon>Fungi incertae sedis</taxon>
        <taxon>Mucoromycota</taxon>
        <taxon>Mortierellomycotina</taxon>
        <taxon>Mortierellomycetes</taxon>
        <taxon>Mortierellales</taxon>
        <taxon>Mortierellaceae</taxon>
        <taxon>Modicella</taxon>
    </lineage>
</organism>
<feature type="non-terminal residue" evidence="5">
    <location>
        <position position="1"/>
    </location>
</feature>
<dbReference type="PROSITE" id="PS50075">
    <property type="entry name" value="CARRIER"/>
    <property type="match status" value="1"/>
</dbReference>
<dbReference type="SUPFAM" id="SSF56801">
    <property type="entry name" value="Acetyl-CoA synthetase-like"/>
    <property type="match status" value="1"/>
</dbReference>
<dbReference type="OrthoDB" id="416786at2759"/>
<dbReference type="Gene3D" id="3.30.300.30">
    <property type="match status" value="1"/>
</dbReference>
<keyword evidence="2" id="KW-0597">Phosphoprotein</keyword>
<dbReference type="SUPFAM" id="SSF47336">
    <property type="entry name" value="ACP-like"/>
    <property type="match status" value="1"/>
</dbReference>
<keyword evidence="6" id="KW-1185">Reference proteome</keyword>
<dbReference type="PANTHER" id="PTHR45527">
    <property type="entry name" value="NONRIBOSOMAL PEPTIDE SYNTHETASE"/>
    <property type="match status" value="1"/>
</dbReference>
<proteinExistence type="predicted"/>
<dbReference type="Gene3D" id="3.30.559.10">
    <property type="entry name" value="Chloramphenicol acetyltransferase-like domain"/>
    <property type="match status" value="1"/>
</dbReference>
<dbReference type="Pfam" id="PF00550">
    <property type="entry name" value="PP-binding"/>
    <property type="match status" value="1"/>
</dbReference>
<feature type="domain" description="Carrier" evidence="4">
    <location>
        <begin position="57"/>
        <end position="131"/>
    </location>
</feature>
<gene>
    <name evidence="5" type="ORF">BGZ65_009161</name>
</gene>
<accession>A0A9P6MEC8</accession>
<dbReference type="FunFam" id="1.10.1200.10:FF:000005">
    <property type="entry name" value="Nonribosomal peptide synthetase 1"/>
    <property type="match status" value="1"/>
</dbReference>
<dbReference type="EMBL" id="JAAAHW010001401">
    <property type="protein sequence ID" value="KAF9995230.1"/>
    <property type="molecule type" value="Genomic_DNA"/>
</dbReference>
<dbReference type="GO" id="GO:0047527">
    <property type="term" value="F:2,3-dihydroxybenzoate-serine ligase activity"/>
    <property type="evidence" value="ECO:0007669"/>
    <property type="project" value="TreeGrafter"/>
</dbReference>
<dbReference type="GO" id="GO:0031177">
    <property type="term" value="F:phosphopantetheine binding"/>
    <property type="evidence" value="ECO:0007669"/>
    <property type="project" value="TreeGrafter"/>
</dbReference>
<evidence type="ECO:0000313" key="5">
    <source>
        <dbReference type="EMBL" id="KAF9995230.1"/>
    </source>
</evidence>
<dbReference type="PANTHER" id="PTHR45527:SF1">
    <property type="entry name" value="FATTY ACID SYNTHASE"/>
    <property type="match status" value="1"/>
</dbReference>
<comment type="caution">
    <text evidence="5">The sequence shown here is derived from an EMBL/GenBank/DDBJ whole genome shotgun (WGS) entry which is preliminary data.</text>
</comment>
<dbReference type="CDD" id="cd19531">
    <property type="entry name" value="LCL_NRPS-like"/>
    <property type="match status" value="1"/>
</dbReference>
<reference evidence="5" key="1">
    <citation type="journal article" date="2020" name="Fungal Divers.">
        <title>Resolving the Mortierellaceae phylogeny through synthesis of multi-gene phylogenetics and phylogenomics.</title>
        <authorList>
            <person name="Vandepol N."/>
            <person name="Liber J."/>
            <person name="Desiro A."/>
            <person name="Na H."/>
            <person name="Kennedy M."/>
            <person name="Barry K."/>
            <person name="Grigoriev I.V."/>
            <person name="Miller A.N."/>
            <person name="O'Donnell K."/>
            <person name="Stajich J.E."/>
            <person name="Bonito G."/>
        </authorList>
    </citation>
    <scope>NUCLEOTIDE SEQUENCE</scope>
    <source>
        <strain evidence="5">MES-2147</strain>
    </source>
</reference>
<dbReference type="SUPFAM" id="SSF52777">
    <property type="entry name" value="CoA-dependent acyltransferases"/>
    <property type="match status" value="2"/>
</dbReference>